<feature type="transmembrane region" description="Helical" evidence="1">
    <location>
        <begin position="132"/>
        <end position="157"/>
    </location>
</feature>
<sequence>MRKTAFEKISICSAFESFLVFLTSGFFVVIIGDCFIDLAGDLPDWYLSLIQEPISIAHFFLLSVGSLVVTAIVTWCGTKNHNEKWWFEKILLPPSRAGISCGFIASGMLIGIGSGLFIVTRGAPETELAHTSVVFISLGIYCLAIVYPVSLLMLYLINQEAKHSLVVDFLGAIYFVLMIFSGYKFREHVDVVSLGASFSVLIIYACFGRRWRIRNDKKAANANS</sequence>
<dbReference type="Proteomes" id="UP000769617">
    <property type="component" value="Unassembled WGS sequence"/>
</dbReference>
<feature type="transmembrane region" description="Helical" evidence="1">
    <location>
        <begin position="56"/>
        <end position="76"/>
    </location>
</feature>
<evidence type="ECO:0000256" key="1">
    <source>
        <dbReference type="SAM" id="Phobius"/>
    </source>
</evidence>
<gene>
    <name evidence="2" type="ORF">KPL81_07505</name>
</gene>
<proteinExistence type="predicted"/>
<comment type="caution">
    <text evidence="2">The sequence shown here is derived from an EMBL/GenBank/DDBJ whole genome shotgun (WGS) entry which is preliminary data.</text>
</comment>
<protein>
    <submittedName>
        <fullName evidence="2">Uncharacterized protein</fullName>
    </submittedName>
</protein>
<feature type="transmembrane region" description="Helical" evidence="1">
    <location>
        <begin position="12"/>
        <end position="36"/>
    </location>
</feature>
<keyword evidence="1" id="KW-1133">Transmembrane helix</keyword>
<dbReference type="RefSeq" id="WP_219791272.1">
    <property type="nucleotide sequence ID" value="NZ_JAHYCA010000002.1"/>
</dbReference>
<keyword evidence="3" id="KW-1185">Reference proteome</keyword>
<evidence type="ECO:0000313" key="3">
    <source>
        <dbReference type="Proteomes" id="UP000769617"/>
    </source>
</evidence>
<feature type="transmembrane region" description="Helical" evidence="1">
    <location>
        <begin position="97"/>
        <end position="120"/>
    </location>
</feature>
<evidence type="ECO:0000313" key="2">
    <source>
        <dbReference type="EMBL" id="MBW6391001.1"/>
    </source>
</evidence>
<dbReference type="EMBL" id="JAHYCA010000002">
    <property type="protein sequence ID" value="MBW6391001.1"/>
    <property type="molecule type" value="Genomic_DNA"/>
</dbReference>
<keyword evidence="1" id="KW-0812">Transmembrane</keyword>
<keyword evidence="1" id="KW-0472">Membrane</keyword>
<name>A0ABS6ZLQ4_9GAMM</name>
<reference evidence="2 3" key="1">
    <citation type="submission" date="2021-07" db="EMBL/GenBank/DDBJ databases">
        <authorList>
            <person name="So Y."/>
        </authorList>
    </citation>
    <scope>NUCLEOTIDE SEQUENCE [LARGE SCALE GENOMIC DNA]</scope>
    <source>
        <strain evidence="2 3">Y3S6</strain>
    </source>
</reference>
<feature type="transmembrane region" description="Helical" evidence="1">
    <location>
        <begin position="164"/>
        <end position="183"/>
    </location>
</feature>
<accession>A0ABS6ZLQ4</accession>
<feature type="transmembrane region" description="Helical" evidence="1">
    <location>
        <begin position="189"/>
        <end position="207"/>
    </location>
</feature>
<organism evidence="2 3">
    <name type="scientific">Billgrantia antri</name>
    <dbReference type="NCBI Taxonomy" id="2846777"/>
    <lineage>
        <taxon>Bacteria</taxon>
        <taxon>Pseudomonadati</taxon>
        <taxon>Pseudomonadota</taxon>
        <taxon>Gammaproteobacteria</taxon>
        <taxon>Oceanospirillales</taxon>
        <taxon>Halomonadaceae</taxon>
        <taxon>Billgrantia</taxon>
    </lineage>
</organism>